<dbReference type="GO" id="GO:0005737">
    <property type="term" value="C:cytoplasm"/>
    <property type="evidence" value="ECO:0007669"/>
    <property type="project" value="TreeGrafter"/>
</dbReference>
<feature type="domain" description="FAD/NAD(P)-binding" evidence="6">
    <location>
        <begin position="5"/>
        <end position="306"/>
    </location>
</feature>
<keyword evidence="4" id="KW-0560">Oxidoreductase</keyword>
<dbReference type="InterPro" id="IPR036188">
    <property type="entry name" value="FAD/NAD-bd_sf"/>
</dbReference>
<dbReference type="PANTHER" id="PTHR43557">
    <property type="entry name" value="APOPTOSIS-INDUCING FACTOR 1"/>
    <property type="match status" value="1"/>
</dbReference>
<comment type="cofactor">
    <cofactor evidence="1">
        <name>FAD</name>
        <dbReference type="ChEBI" id="CHEBI:57692"/>
    </cofactor>
</comment>
<keyword evidence="2" id="KW-0285">Flavoprotein</keyword>
<sequence length="402" mass="42079">MHAELLVVGGGPAALAAATSYRDHGGEGAVVLVSDDTAPPYFRPPLSKDYLRGESEAGDTELTPATTYTDRGITLLLRQMVTTLHGEERAAQLSGGARITYKACVLATGSAPKPLPVPGADAPAVAMLRSLDSAKELRSAALTARSAVVVGSGFIGCEAAASLARRGLDVTVVSTEDLPQEKRLGADAGRRIAGWLAEDGVTLVGGAQVEAIEPLGDPDERPRRVRVSGRAPLEADLVLVAGGIDPHVTLARATGARVEQDRVVVDEHMRTSLPGLYAAGDVAYARNATAGRHLVVEHWGEAEAMGTVAGGVAAGADLRWDAVPGFWTEIGDRTLKYAAWGDGYDHDRLVDHGDGAFTVWYADEQGRAVGVATHRADEDYERGEQLVAAGEPVPDVATVTEE</sequence>
<dbReference type="Proteomes" id="UP001143463">
    <property type="component" value="Unassembled WGS sequence"/>
</dbReference>
<dbReference type="PANTHER" id="PTHR43557:SF2">
    <property type="entry name" value="RIESKE DOMAIN-CONTAINING PROTEIN-RELATED"/>
    <property type="match status" value="1"/>
</dbReference>
<reference evidence="7" key="1">
    <citation type="journal article" date="2014" name="Int. J. Syst. Evol. Microbiol.">
        <title>Complete genome sequence of Corynebacterium casei LMG S-19264T (=DSM 44701T), isolated from a smear-ripened cheese.</title>
        <authorList>
            <consortium name="US DOE Joint Genome Institute (JGI-PGF)"/>
            <person name="Walter F."/>
            <person name="Albersmeier A."/>
            <person name="Kalinowski J."/>
            <person name="Ruckert C."/>
        </authorList>
    </citation>
    <scope>NUCLEOTIDE SEQUENCE</scope>
    <source>
        <strain evidence="7">VKM Ac-1069</strain>
    </source>
</reference>
<dbReference type="PRINTS" id="PR00368">
    <property type="entry name" value="FADPNR"/>
</dbReference>
<evidence type="ECO:0000313" key="7">
    <source>
        <dbReference type="EMBL" id="GLL14532.1"/>
    </source>
</evidence>
<dbReference type="SUPFAM" id="SSF51905">
    <property type="entry name" value="FAD/NAD(P)-binding domain"/>
    <property type="match status" value="2"/>
</dbReference>
<evidence type="ECO:0000313" key="8">
    <source>
        <dbReference type="Proteomes" id="UP001143463"/>
    </source>
</evidence>
<dbReference type="InterPro" id="IPR050446">
    <property type="entry name" value="FAD-oxidoreductase/Apoptosis"/>
</dbReference>
<evidence type="ECO:0000256" key="3">
    <source>
        <dbReference type="ARBA" id="ARBA00022827"/>
    </source>
</evidence>
<name>A0A9W6NZB9_9PSEU</name>
<dbReference type="SUPFAM" id="SSF55424">
    <property type="entry name" value="FAD/NAD-linked reductases, dimerisation (C-terminal) domain"/>
    <property type="match status" value="1"/>
</dbReference>
<dbReference type="GO" id="GO:0016651">
    <property type="term" value="F:oxidoreductase activity, acting on NAD(P)H"/>
    <property type="evidence" value="ECO:0007669"/>
    <property type="project" value="TreeGrafter"/>
</dbReference>
<reference evidence="7" key="2">
    <citation type="submission" date="2023-01" db="EMBL/GenBank/DDBJ databases">
        <authorList>
            <person name="Sun Q."/>
            <person name="Evtushenko L."/>
        </authorList>
    </citation>
    <scope>NUCLEOTIDE SEQUENCE</scope>
    <source>
        <strain evidence="7">VKM Ac-1069</strain>
    </source>
</reference>
<feature type="region of interest" description="Disordered" evidence="5">
    <location>
        <begin position="45"/>
        <end position="64"/>
    </location>
</feature>
<dbReference type="InterPro" id="IPR016156">
    <property type="entry name" value="FAD/NAD-linked_Rdtase_dimer_sf"/>
</dbReference>
<evidence type="ECO:0000259" key="6">
    <source>
        <dbReference type="Pfam" id="PF07992"/>
    </source>
</evidence>
<organism evidence="7 8">
    <name type="scientific">Pseudonocardia halophobica</name>
    <dbReference type="NCBI Taxonomy" id="29401"/>
    <lineage>
        <taxon>Bacteria</taxon>
        <taxon>Bacillati</taxon>
        <taxon>Actinomycetota</taxon>
        <taxon>Actinomycetes</taxon>
        <taxon>Pseudonocardiales</taxon>
        <taxon>Pseudonocardiaceae</taxon>
        <taxon>Pseudonocardia</taxon>
    </lineage>
</organism>
<evidence type="ECO:0000256" key="5">
    <source>
        <dbReference type="SAM" id="MobiDB-lite"/>
    </source>
</evidence>
<dbReference type="EMBL" id="BSFQ01000033">
    <property type="protein sequence ID" value="GLL14532.1"/>
    <property type="molecule type" value="Genomic_DNA"/>
</dbReference>
<evidence type="ECO:0000256" key="2">
    <source>
        <dbReference type="ARBA" id="ARBA00022630"/>
    </source>
</evidence>
<keyword evidence="3" id="KW-0274">FAD</keyword>
<evidence type="ECO:0000256" key="1">
    <source>
        <dbReference type="ARBA" id="ARBA00001974"/>
    </source>
</evidence>
<protein>
    <submittedName>
        <fullName evidence="7">Pyridine nucleotide-disulfide oxidoreductase</fullName>
    </submittedName>
</protein>
<dbReference type="PRINTS" id="PR00411">
    <property type="entry name" value="PNDRDTASEI"/>
</dbReference>
<accession>A0A9W6NZB9</accession>
<dbReference type="InterPro" id="IPR023753">
    <property type="entry name" value="FAD/NAD-binding_dom"/>
</dbReference>
<dbReference type="RefSeq" id="WP_037050450.1">
    <property type="nucleotide sequence ID" value="NZ_BAAAUZ010000033.1"/>
</dbReference>
<dbReference type="AlphaFoldDB" id="A0A9W6NZB9"/>
<gene>
    <name evidence="7" type="ORF">GCM10017577_56790</name>
</gene>
<proteinExistence type="predicted"/>
<dbReference type="Gene3D" id="3.50.50.60">
    <property type="entry name" value="FAD/NAD(P)-binding domain"/>
    <property type="match status" value="2"/>
</dbReference>
<dbReference type="Pfam" id="PF07992">
    <property type="entry name" value="Pyr_redox_2"/>
    <property type="match status" value="1"/>
</dbReference>
<comment type="caution">
    <text evidence="7">The sequence shown here is derived from an EMBL/GenBank/DDBJ whole genome shotgun (WGS) entry which is preliminary data.</text>
</comment>
<dbReference type="Gene3D" id="3.30.390.30">
    <property type="match status" value="1"/>
</dbReference>
<evidence type="ECO:0000256" key="4">
    <source>
        <dbReference type="ARBA" id="ARBA00023002"/>
    </source>
</evidence>
<keyword evidence="8" id="KW-1185">Reference proteome</keyword>